<dbReference type="Pfam" id="PF00478">
    <property type="entry name" value="IMPDH"/>
    <property type="match status" value="1"/>
</dbReference>
<sequence>MRAQTGGRDGCASKLANSRFNQHNSIRDAANVVAKSDMLHLTFIGGLEYRSVSFSTKLTRNIDLSILYVASPIDTVSESSMAALGGIAIVHYNNTPSDQYSIICSAKSRRIPFASDPIFKSPSDFIDSGDDFAPPTFSSPETGTPSPSF</sequence>
<dbReference type="InterPro" id="IPR005990">
    <property type="entry name" value="IMP_DH"/>
</dbReference>
<gene>
    <name evidence="4" type="ORF">Syun_006838</name>
</gene>
<evidence type="ECO:0000256" key="1">
    <source>
        <dbReference type="ARBA" id="ARBA00005502"/>
    </source>
</evidence>
<accession>A0AAP0KX99</accession>
<dbReference type="InterPro" id="IPR001093">
    <property type="entry name" value="IMP_DH_GMPRt"/>
</dbReference>
<dbReference type="InterPro" id="IPR013785">
    <property type="entry name" value="Aldolase_TIM"/>
</dbReference>
<feature type="compositionally biased region" description="Polar residues" evidence="2">
    <location>
        <begin position="136"/>
        <end position="149"/>
    </location>
</feature>
<evidence type="ECO:0000313" key="4">
    <source>
        <dbReference type="EMBL" id="KAK9160497.1"/>
    </source>
</evidence>
<dbReference type="PANTHER" id="PTHR11911">
    <property type="entry name" value="INOSINE-5-MONOPHOSPHATE DEHYDROGENASE RELATED"/>
    <property type="match status" value="1"/>
</dbReference>
<dbReference type="GO" id="GO:0003938">
    <property type="term" value="F:IMP dehydrogenase activity"/>
    <property type="evidence" value="ECO:0007669"/>
    <property type="project" value="InterPro"/>
</dbReference>
<dbReference type="Proteomes" id="UP001420932">
    <property type="component" value="Unassembled WGS sequence"/>
</dbReference>
<proteinExistence type="inferred from homology"/>
<evidence type="ECO:0000256" key="2">
    <source>
        <dbReference type="SAM" id="MobiDB-lite"/>
    </source>
</evidence>
<keyword evidence="5" id="KW-1185">Reference proteome</keyword>
<protein>
    <recommendedName>
        <fullName evidence="3">IMP dehydrogenase/GMP reductase domain-containing protein</fullName>
    </recommendedName>
</protein>
<dbReference type="GO" id="GO:0006183">
    <property type="term" value="P:GTP biosynthetic process"/>
    <property type="evidence" value="ECO:0007669"/>
    <property type="project" value="TreeGrafter"/>
</dbReference>
<evidence type="ECO:0000313" key="5">
    <source>
        <dbReference type="Proteomes" id="UP001420932"/>
    </source>
</evidence>
<name>A0AAP0KX99_9MAGN</name>
<dbReference type="PANTHER" id="PTHR11911:SF111">
    <property type="entry name" value="INOSINE-5'-MONOPHOSPHATE DEHYDROGENASE"/>
    <property type="match status" value="1"/>
</dbReference>
<dbReference type="EMBL" id="JBBNAF010000003">
    <property type="protein sequence ID" value="KAK9160497.1"/>
    <property type="molecule type" value="Genomic_DNA"/>
</dbReference>
<dbReference type="AlphaFoldDB" id="A0AAP0KX99"/>
<organism evidence="4 5">
    <name type="scientific">Stephania yunnanensis</name>
    <dbReference type="NCBI Taxonomy" id="152371"/>
    <lineage>
        <taxon>Eukaryota</taxon>
        <taxon>Viridiplantae</taxon>
        <taxon>Streptophyta</taxon>
        <taxon>Embryophyta</taxon>
        <taxon>Tracheophyta</taxon>
        <taxon>Spermatophyta</taxon>
        <taxon>Magnoliopsida</taxon>
        <taxon>Ranunculales</taxon>
        <taxon>Menispermaceae</taxon>
        <taxon>Menispermoideae</taxon>
        <taxon>Cissampelideae</taxon>
        <taxon>Stephania</taxon>
    </lineage>
</organism>
<feature type="domain" description="IMP dehydrogenase/GMP reductase" evidence="3">
    <location>
        <begin position="48"/>
        <end position="108"/>
    </location>
</feature>
<dbReference type="GO" id="GO:0005737">
    <property type="term" value="C:cytoplasm"/>
    <property type="evidence" value="ECO:0007669"/>
    <property type="project" value="TreeGrafter"/>
</dbReference>
<comment type="caution">
    <text evidence="4">The sequence shown here is derived from an EMBL/GenBank/DDBJ whole genome shotgun (WGS) entry which is preliminary data.</text>
</comment>
<dbReference type="SUPFAM" id="SSF51412">
    <property type="entry name" value="Inosine monophosphate dehydrogenase (IMPDH)"/>
    <property type="match status" value="1"/>
</dbReference>
<reference evidence="4 5" key="1">
    <citation type="submission" date="2024-01" db="EMBL/GenBank/DDBJ databases">
        <title>Genome assemblies of Stephania.</title>
        <authorList>
            <person name="Yang L."/>
        </authorList>
    </citation>
    <scope>NUCLEOTIDE SEQUENCE [LARGE SCALE GENOMIC DNA]</scope>
    <source>
        <strain evidence="4">YNDBR</strain>
        <tissue evidence="4">Leaf</tissue>
    </source>
</reference>
<evidence type="ECO:0000259" key="3">
    <source>
        <dbReference type="Pfam" id="PF00478"/>
    </source>
</evidence>
<feature type="region of interest" description="Disordered" evidence="2">
    <location>
        <begin position="122"/>
        <end position="149"/>
    </location>
</feature>
<dbReference type="Gene3D" id="3.20.20.70">
    <property type="entry name" value="Aldolase class I"/>
    <property type="match status" value="1"/>
</dbReference>
<comment type="similarity">
    <text evidence="1">Belongs to the IMPDH/GMPR family.</text>
</comment>